<evidence type="ECO:0000313" key="2">
    <source>
        <dbReference type="EMBL" id="HFI92592.1"/>
    </source>
</evidence>
<accession>A0A7V2ZMF9</accession>
<name>A0A7V2ZMF9_9BACT</name>
<dbReference type="SUPFAM" id="SSF54909">
    <property type="entry name" value="Dimeric alpha+beta barrel"/>
    <property type="match status" value="1"/>
</dbReference>
<dbReference type="PROSITE" id="PS51502">
    <property type="entry name" value="S_R_A_B_BARREL"/>
    <property type="match status" value="1"/>
</dbReference>
<protein>
    <submittedName>
        <fullName evidence="2">Dabb family protein</fullName>
    </submittedName>
</protein>
<dbReference type="Pfam" id="PF07876">
    <property type="entry name" value="Dabb"/>
    <property type="match status" value="1"/>
</dbReference>
<feature type="domain" description="Stress-response A/B barrel" evidence="1">
    <location>
        <begin position="2"/>
        <end position="98"/>
    </location>
</feature>
<dbReference type="InterPro" id="IPR011008">
    <property type="entry name" value="Dimeric_a/b-barrel"/>
</dbReference>
<dbReference type="SMART" id="SM00886">
    <property type="entry name" value="Dabb"/>
    <property type="match status" value="1"/>
</dbReference>
<dbReference type="EMBL" id="DSUJ01000011">
    <property type="protein sequence ID" value="HFI92592.1"/>
    <property type="molecule type" value="Genomic_DNA"/>
</dbReference>
<sequence length="100" mass="11829">MIKHIVMWSLNESAYGKTKSENAIELKNKLLAMRGKVNGLINIEVGFDFSNEKDSCDVVLYSEFENRKALYEYQIHPDHEAIKKWLSEVRYERRVVDYEI</sequence>
<proteinExistence type="predicted"/>
<dbReference type="InterPro" id="IPR013097">
    <property type="entry name" value="Dabb"/>
</dbReference>
<reference evidence="2" key="1">
    <citation type="journal article" date="2020" name="mSystems">
        <title>Genome- and Community-Level Interaction Insights into Carbon Utilization and Element Cycling Functions of Hydrothermarchaeota in Hydrothermal Sediment.</title>
        <authorList>
            <person name="Zhou Z."/>
            <person name="Liu Y."/>
            <person name="Xu W."/>
            <person name="Pan J."/>
            <person name="Luo Z.H."/>
            <person name="Li M."/>
        </authorList>
    </citation>
    <scope>NUCLEOTIDE SEQUENCE [LARGE SCALE GENOMIC DNA]</scope>
    <source>
        <strain evidence="2">SpSt-479</strain>
    </source>
</reference>
<gene>
    <name evidence="2" type="ORF">ENS31_13825</name>
</gene>
<evidence type="ECO:0000259" key="1">
    <source>
        <dbReference type="PROSITE" id="PS51502"/>
    </source>
</evidence>
<organism evidence="2">
    <name type="scientific">Ignavibacterium album</name>
    <dbReference type="NCBI Taxonomy" id="591197"/>
    <lineage>
        <taxon>Bacteria</taxon>
        <taxon>Pseudomonadati</taxon>
        <taxon>Ignavibacteriota</taxon>
        <taxon>Ignavibacteria</taxon>
        <taxon>Ignavibacteriales</taxon>
        <taxon>Ignavibacteriaceae</taxon>
        <taxon>Ignavibacterium</taxon>
    </lineage>
</organism>
<dbReference type="PANTHER" id="PTHR37832:SF1">
    <property type="entry name" value="STRESS-RESPONSE A_B BARREL DOMAIN-CONTAINING PROTEIN"/>
    <property type="match status" value="1"/>
</dbReference>
<comment type="caution">
    <text evidence="2">The sequence shown here is derived from an EMBL/GenBank/DDBJ whole genome shotgun (WGS) entry which is preliminary data.</text>
</comment>
<dbReference type="PANTHER" id="PTHR37832">
    <property type="entry name" value="BLL2683 PROTEIN"/>
    <property type="match status" value="1"/>
</dbReference>
<dbReference type="Gene3D" id="3.30.70.100">
    <property type="match status" value="1"/>
</dbReference>
<dbReference type="AlphaFoldDB" id="A0A7V2ZMF9"/>